<keyword evidence="6" id="KW-1035">Host cytoplasm</keyword>
<dbReference type="OrthoDB" id="10539at10239"/>
<feature type="compositionally biased region" description="Acidic residues" evidence="7">
    <location>
        <begin position="486"/>
        <end position="505"/>
    </location>
</feature>
<dbReference type="GeneID" id="27912038"/>
<dbReference type="InterPro" id="IPR008648">
    <property type="entry name" value="ICP27-like"/>
</dbReference>
<evidence type="ECO:0000256" key="5">
    <source>
        <dbReference type="ARBA" id="ARBA00023163"/>
    </source>
</evidence>
<evidence type="ECO:0000313" key="8">
    <source>
        <dbReference type="EMBL" id="ANC96539.1"/>
    </source>
</evidence>
<evidence type="ECO:0000313" key="9">
    <source>
        <dbReference type="Proteomes" id="UP000202843"/>
    </source>
</evidence>
<feature type="compositionally biased region" description="Basic and acidic residues" evidence="7">
    <location>
        <begin position="420"/>
        <end position="441"/>
    </location>
</feature>
<name>A0A191S3T4_9BETA</name>
<evidence type="ECO:0000256" key="4">
    <source>
        <dbReference type="ARBA" id="ARBA00023015"/>
    </source>
</evidence>
<accession>A0A191S3T4</accession>
<keyword evidence="9" id="KW-1185">Reference proteome</keyword>
<dbReference type="Pfam" id="PF05459">
    <property type="entry name" value="Herpes_UL69"/>
    <property type="match status" value="1"/>
</dbReference>
<keyword evidence="4" id="KW-0805">Transcription regulation</keyword>
<gene>
    <name evidence="8" type="primary">U42</name>
</gene>
<evidence type="ECO:0000256" key="1">
    <source>
        <dbReference type="ARBA" id="ARBA00004535"/>
    </source>
</evidence>
<comment type="subcellular location">
    <subcellularLocation>
        <location evidence="1">Virion tegument</location>
    </subcellularLocation>
</comment>
<keyword evidence="3" id="KW-0946">Virion</keyword>
<evidence type="ECO:0000256" key="3">
    <source>
        <dbReference type="ARBA" id="ARBA00022580"/>
    </source>
</evidence>
<feature type="region of interest" description="Disordered" evidence="7">
    <location>
        <begin position="477"/>
        <end position="517"/>
    </location>
</feature>
<proteinExistence type="predicted"/>
<dbReference type="GO" id="GO:0019033">
    <property type="term" value="C:viral tegument"/>
    <property type="evidence" value="ECO:0007669"/>
    <property type="project" value="UniProtKB-SubCell"/>
</dbReference>
<sequence>MYPRGVKKNFFGRQRYGLKTVKRTLSHKPANKYVSRFTRHFYRRTLPIKQLDETKLDALSIVELEQLKNIIEEKQEEKRAQTHALTYFANLPTAPFGLNYTAESLGLRKYSGEARDPNHRIRDRFPRNHEKICLEKEELMTTDFLLRYKECLNSLNREQHQQLLGDRIFSLTNSPSLAFTLAVIEEACIYFKFHSIHNLPVDPQDLFMYTITIMRFEFFNKLNMAKLSCVFNDNGHGDIEYRIFRQLCGKPVYDRDMPNTEYEIQHQTPGSFQYPAQQALSFIITFARILRQIKERILQTKQPQFIREFDQDRVSEQYQCGMISRLVGDQFNNHECDDLSCQTRIQRMMSPWNPSLFFCTYFPKEAPEFHLHPNVPEDQQHLNFLCSAVPSCSFTPSSQLLPKNQPKIHLTGKMKQKKSNNTEKSNKLPKTKAEKDQKLKKDLKDPDLIDLETDANLQEDETRFVFIQNEDAMETVNFPKKNDSSLESENEMELDLDYEDGETCETDVNGSDSEDSE</sequence>
<evidence type="ECO:0000256" key="6">
    <source>
        <dbReference type="ARBA" id="ARBA00023200"/>
    </source>
</evidence>
<dbReference type="Proteomes" id="UP000202843">
    <property type="component" value="Segment"/>
</dbReference>
<keyword evidence="5" id="KW-0804">Transcription</keyword>
<evidence type="ECO:0000256" key="2">
    <source>
        <dbReference type="ARBA" id="ARBA00016989"/>
    </source>
</evidence>
<feature type="region of interest" description="Disordered" evidence="7">
    <location>
        <begin position="397"/>
        <end position="441"/>
    </location>
</feature>
<dbReference type="KEGG" id="vg:27912038"/>
<dbReference type="GO" id="GO:0006355">
    <property type="term" value="P:regulation of DNA-templated transcription"/>
    <property type="evidence" value="ECO:0007669"/>
    <property type="project" value="InterPro"/>
</dbReference>
<evidence type="ECO:0000256" key="7">
    <source>
        <dbReference type="SAM" id="MobiDB-lite"/>
    </source>
</evidence>
<protein>
    <recommendedName>
        <fullName evidence="2">mRNA export factor ICP27 homolog</fullName>
    </recommendedName>
</protein>
<organism evidence="8 9">
    <name type="scientific">macacine betaherpesvirus 9</name>
    <dbReference type="NCBI Taxonomy" id="2560568"/>
    <lineage>
        <taxon>Viruses</taxon>
        <taxon>Duplodnaviria</taxon>
        <taxon>Heunggongvirae</taxon>
        <taxon>Peploviricota</taxon>
        <taxon>Herviviricetes</taxon>
        <taxon>Herpesvirales</taxon>
        <taxon>Orthoherpesviridae</taxon>
        <taxon>Betaherpesvirinae</taxon>
        <taxon>Roseolovirus</taxon>
        <taxon>Roseolovirus macacinebeta9</taxon>
    </lineage>
</organism>
<dbReference type="RefSeq" id="YP_009253946.1">
    <property type="nucleotide sequence ID" value="NC_030200.1"/>
</dbReference>
<dbReference type="EMBL" id="KU351741">
    <property type="protein sequence ID" value="ANC96539.1"/>
    <property type="molecule type" value="Genomic_DNA"/>
</dbReference>
<reference evidence="8 9" key="1">
    <citation type="journal article" date="2016" name="J. Virol.">
        <title>Complete Unique Genome Sequence, Expression Profile, and Salivary Gland Tissue Tropism of the Herpesvirus 7 Homolog in Pigtailed Macaques.</title>
        <authorList>
            <person name="Staheli J.P."/>
            <person name="Dyen M.R."/>
            <person name="Basom R."/>
            <person name="Fitzgibbon M."/>
            <person name="Barcy S."/>
        </authorList>
    </citation>
    <scope>NUCLEOTIDE SEQUENCE [LARGE SCALE GENOMIC DNA]</scope>
</reference>
<keyword evidence="3" id="KW-0920">Virion tegument</keyword>